<feature type="domain" description="Polymerase nucleotidyl transferase" evidence="2">
    <location>
        <begin position="26"/>
        <end position="58"/>
    </location>
</feature>
<proteinExistence type="predicted"/>
<evidence type="ECO:0000259" key="2">
    <source>
        <dbReference type="Pfam" id="PF01909"/>
    </source>
</evidence>
<gene>
    <name evidence="4" type="ORF">F5X71_18045</name>
</gene>
<organism evidence="4 5">
    <name type="scientific">Nocardia brasiliensis</name>
    <dbReference type="NCBI Taxonomy" id="37326"/>
    <lineage>
        <taxon>Bacteria</taxon>
        <taxon>Bacillati</taxon>
        <taxon>Actinomycetota</taxon>
        <taxon>Actinomycetes</taxon>
        <taxon>Mycobacteriales</taxon>
        <taxon>Nocardiaceae</taxon>
        <taxon>Nocardia</taxon>
    </lineage>
</organism>
<dbReference type="InterPro" id="IPR043519">
    <property type="entry name" value="NT_sf"/>
</dbReference>
<dbReference type="InterPro" id="IPR025184">
    <property type="entry name" value="AadA_C"/>
</dbReference>
<evidence type="ECO:0000259" key="3">
    <source>
        <dbReference type="Pfam" id="PF13427"/>
    </source>
</evidence>
<accession>A0A6G9XSY7</accession>
<dbReference type="InterPro" id="IPR002934">
    <property type="entry name" value="Polymerase_NTP_transf_dom"/>
</dbReference>
<dbReference type="Pfam" id="PF13427">
    <property type="entry name" value="AadA_C"/>
    <property type="match status" value="1"/>
</dbReference>
<feature type="domain" description="Adenylyltransferase AadA C-terminal" evidence="3">
    <location>
        <begin position="179"/>
        <end position="235"/>
    </location>
</feature>
<evidence type="ECO:0000256" key="1">
    <source>
        <dbReference type="ARBA" id="ARBA00022679"/>
    </source>
</evidence>
<dbReference type="RefSeq" id="WP_167463088.1">
    <property type="nucleotide sequence ID" value="NZ_CP046171.1"/>
</dbReference>
<dbReference type="Proteomes" id="UP000501705">
    <property type="component" value="Chromosome"/>
</dbReference>
<keyword evidence="1" id="KW-0808">Transferase</keyword>
<dbReference type="GO" id="GO:0016779">
    <property type="term" value="F:nucleotidyltransferase activity"/>
    <property type="evidence" value="ECO:0007669"/>
    <property type="project" value="InterPro"/>
</dbReference>
<dbReference type="EMBL" id="CP046171">
    <property type="protein sequence ID" value="QIS03970.1"/>
    <property type="molecule type" value="Genomic_DNA"/>
</dbReference>
<name>A0A6G9XSY7_NOCBR</name>
<dbReference type="SUPFAM" id="SSF81301">
    <property type="entry name" value="Nucleotidyltransferase"/>
    <property type="match status" value="1"/>
</dbReference>
<evidence type="ECO:0000313" key="4">
    <source>
        <dbReference type="EMBL" id="QIS03970.1"/>
    </source>
</evidence>
<protein>
    <submittedName>
        <fullName evidence="4">DUF4111 domain-containing protein</fullName>
    </submittedName>
</protein>
<dbReference type="AlphaFoldDB" id="A0A6G9XSY7"/>
<evidence type="ECO:0000313" key="5">
    <source>
        <dbReference type="Proteomes" id="UP000501705"/>
    </source>
</evidence>
<reference evidence="4 5" key="1">
    <citation type="journal article" date="2019" name="ACS Chem. Biol.">
        <title>Identification and Mobilization of a Cryptic Antibiotic Biosynthesis Gene Locus from a Human-Pathogenic Nocardia Isolate.</title>
        <authorList>
            <person name="Herisse M."/>
            <person name="Ishida K."/>
            <person name="Porter J.L."/>
            <person name="Howden B."/>
            <person name="Hertweck C."/>
            <person name="Stinear T.P."/>
            <person name="Pidot S.J."/>
        </authorList>
    </citation>
    <scope>NUCLEOTIDE SEQUENCE [LARGE SCALE GENOMIC DNA]</scope>
    <source>
        <strain evidence="4 5">AUSMDU00024985</strain>
    </source>
</reference>
<dbReference type="Pfam" id="PF01909">
    <property type="entry name" value="NTP_transf_2"/>
    <property type="match status" value="1"/>
</dbReference>
<sequence length="269" mass="29468">MPVPPLVARTTARYLALADAEAPGLVAGLYLEGSVALDDYRPDVSDIDFVAVTAEPPDPATLAALGRVHARLADQQPRPFFDGTYLTWDDLAAGPATTTGRPVILEGRFEPAGGDQSPVTWHTLAQSGGPDIATIDVWTDAAALAAWQNTNLDDYWARGLTAATRLLSKNGLGLLTDYGTVWTVTGIARLHYSIITDEITSKDGAAMYAREHFPQRWHKLIDEALRLRRNSSQRSSYWTRFARRRDILEFGRTVIADAHAAYARRYSGG</sequence>